<name>A0AAV7F3C7_ARIFI</name>
<dbReference type="InterPro" id="IPR003653">
    <property type="entry name" value="Peptidase_C48_C"/>
</dbReference>
<keyword evidence="3" id="KW-0378">Hydrolase</keyword>
<dbReference type="Gene3D" id="3.40.395.10">
    <property type="entry name" value="Adenoviral Proteinase, Chain A"/>
    <property type="match status" value="1"/>
</dbReference>
<dbReference type="Proteomes" id="UP000825729">
    <property type="component" value="Unassembled WGS sequence"/>
</dbReference>
<evidence type="ECO:0000256" key="3">
    <source>
        <dbReference type="ARBA" id="ARBA00022801"/>
    </source>
</evidence>
<feature type="domain" description="Ubiquitin-like protease family profile" evidence="4">
    <location>
        <begin position="1"/>
        <end position="81"/>
    </location>
</feature>
<dbReference type="InterPro" id="IPR038765">
    <property type="entry name" value="Papain-like_cys_pep_sf"/>
</dbReference>
<dbReference type="PROSITE" id="PS50600">
    <property type="entry name" value="ULP_PROTEASE"/>
    <property type="match status" value="1"/>
</dbReference>
<protein>
    <recommendedName>
        <fullName evidence="4">Ubiquitin-like protease family profile domain-containing protein</fullName>
    </recommendedName>
</protein>
<dbReference type="Pfam" id="PF02902">
    <property type="entry name" value="Peptidase_C48"/>
    <property type="match status" value="1"/>
</dbReference>
<comment type="similarity">
    <text evidence="1">Belongs to the peptidase C48 family.</text>
</comment>
<keyword evidence="6" id="KW-1185">Reference proteome</keyword>
<evidence type="ECO:0000313" key="5">
    <source>
        <dbReference type="EMBL" id="KAG9454452.1"/>
    </source>
</evidence>
<sequence>MHWHLLAVKVAEKKIEWYNSMPTARSTKPYAVDVASALKEEMVSRGFLDATEFELVTVENHPQQKTGYDCGIFMIFSVVMGPKTSNIDKHAGHSSTLFAGEEIRKCYSQRINRFYHIPDFIPHIFNTQLILTTLYPFLVHIPVIRVFVQLLNKIGAEKLKTRNMYISNYNSSKTVSTTSHYRCLPVSNAYHLYTTESIMIIQCVALMRLVELTHSTTSRIIQY</sequence>
<comment type="caution">
    <text evidence="5">The sequence shown here is derived from an EMBL/GenBank/DDBJ whole genome shotgun (WGS) entry which is preliminary data.</text>
</comment>
<organism evidence="5 6">
    <name type="scientific">Aristolochia fimbriata</name>
    <name type="common">White veined hardy Dutchman's pipe vine</name>
    <dbReference type="NCBI Taxonomy" id="158543"/>
    <lineage>
        <taxon>Eukaryota</taxon>
        <taxon>Viridiplantae</taxon>
        <taxon>Streptophyta</taxon>
        <taxon>Embryophyta</taxon>
        <taxon>Tracheophyta</taxon>
        <taxon>Spermatophyta</taxon>
        <taxon>Magnoliopsida</taxon>
        <taxon>Magnoliidae</taxon>
        <taxon>Piperales</taxon>
        <taxon>Aristolochiaceae</taxon>
        <taxon>Aristolochia</taxon>
    </lineage>
</organism>
<dbReference type="EMBL" id="JAINDJ010000003">
    <property type="protein sequence ID" value="KAG9454452.1"/>
    <property type="molecule type" value="Genomic_DNA"/>
</dbReference>
<accession>A0AAV7F3C7</accession>
<evidence type="ECO:0000259" key="4">
    <source>
        <dbReference type="PROSITE" id="PS50600"/>
    </source>
</evidence>
<proteinExistence type="inferred from homology"/>
<gene>
    <name evidence="5" type="ORF">H6P81_007356</name>
</gene>
<dbReference type="GO" id="GO:0008234">
    <property type="term" value="F:cysteine-type peptidase activity"/>
    <property type="evidence" value="ECO:0007669"/>
    <property type="project" value="InterPro"/>
</dbReference>
<dbReference type="GO" id="GO:0006508">
    <property type="term" value="P:proteolysis"/>
    <property type="evidence" value="ECO:0007669"/>
    <property type="project" value="UniProtKB-KW"/>
</dbReference>
<keyword evidence="2" id="KW-0645">Protease</keyword>
<evidence type="ECO:0000313" key="6">
    <source>
        <dbReference type="Proteomes" id="UP000825729"/>
    </source>
</evidence>
<evidence type="ECO:0000256" key="2">
    <source>
        <dbReference type="ARBA" id="ARBA00022670"/>
    </source>
</evidence>
<dbReference type="SUPFAM" id="SSF54001">
    <property type="entry name" value="Cysteine proteinases"/>
    <property type="match status" value="1"/>
</dbReference>
<dbReference type="AlphaFoldDB" id="A0AAV7F3C7"/>
<evidence type="ECO:0000256" key="1">
    <source>
        <dbReference type="ARBA" id="ARBA00005234"/>
    </source>
</evidence>
<reference evidence="5 6" key="1">
    <citation type="submission" date="2021-07" db="EMBL/GenBank/DDBJ databases">
        <title>The Aristolochia fimbriata genome: insights into angiosperm evolution, floral development and chemical biosynthesis.</title>
        <authorList>
            <person name="Jiao Y."/>
        </authorList>
    </citation>
    <scope>NUCLEOTIDE SEQUENCE [LARGE SCALE GENOMIC DNA]</scope>
    <source>
        <strain evidence="5">IBCAS-2021</strain>
        <tissue evidence="5">Leaf</tissue>
    </source>
</reference>